<evidence type="ECO:0000256" key="1">
    <source>
        <dbReference type="SAM" id="SignalP"/>
    </source>
</evidence>
<dbReference type="STRING" id="666681.M301_2292"/>
<reference evidence="2 3" key="2">
    <citation type="journal article" date="2011" name="J. Bacteriol.">
        <title>Genomes of three methylotrophs from a single niche uncover genetic and metabolic divergence of Methylophilaceae.</title>
        <authorList>
            <person name="Lapidus A."/>
            <person name="Clum A."/>
            <person name="Labutti K."/>
            <person name="Kaluzhnaya M.G."/>
            <person name="Lim S."/>
            <person name="Beck D.A."/>
            <person name="Glavina Del Rio T."/>
            <person name="Nolan M."/>
            <person name="Mavromatis K."/>
            <person name="Huntemann M."/>
            <person name="Lucas S."/>
            <person name="Lidstrom M.E."/>
            <person name="Ivanova N."/>
            <person name="Chistoserdova L."/>
        </authorList>
    </citation>
    <scope>NUCLEOTIDE SEQUENCE [LARGE SCALE GENOMIC DNA]</scope>
    <source>
        <strain evidence="2 3">301</strain>
    </source>
</reference>
<feature type="chain" id="PRO_5003094721" description="Prolyl-tRNA synthetase" evidence="1">
    <location>
        <begin position="23"/>
        <end position="292"/>
    </location>
</feature>
<dbReference type="InterPro" id="IPR011044">
    <property type="entry name" value="Quino_amine_DH_bsu"/>
</dbReference>
<organism evidence="2 3">
    <name type="scientific">Methylotenera versatilis (strain 301)</name>
    <dbReference type="NCBI Taxonomy" id="666681"/>
    <lineage>
        <taxon>Bacteria</taxon>
        <taxon>Pseudomonadati</taxon>
        <taxon>Pseudomonadota</taxon>
        <taxon>Betaproteobacteria</taxon>
        <taxon>Nitrosomonadales</taxon>
        <taxon>Methylophilaceae</taxon>
        <taxon>Methylotenera</taxon>
    </lineage>
</organism>
<evidence type="ECO:0008006" key="4">
    <source>
        <dbReference type="Google" id="ProtNLM"/>
    </source>
</evidence>
<protein>
    <recommendedName>
        <fullName evidence="4">Prolyl-tRNA synthetase</fullName>
    </recommendedName>
</protein>
<dbReference type="RefSeq" id="WP_013148965.1">
    <property type="nucleotide sequence ID" value="NC_014207.1"/>
</dbReference>
<sequence precursor="true">MMRISKVIVSIAFATALQTSQAAIFPEAQVGIKIPLTQKPSTRPMTVAYIPSLKRYYIADGGLAPMGSDTEAPVSRSQIHAYDNEGKYINSAKPGYDNRSIYYNSNSNKLETITYNISSFGGFSPNTGIFSIDLTETGEVKDTSSDVFGFNPAFGDANTMPSYNAEKNLYYAKQGRSNKVLVVDLKVREQISEINLDLTKAGVAFDDVSDFFVAYTGIKGEEFELLDIDHKAVLVFDLTGKFIGKSELPKDLKLRSHNHLNGAGYANDMLFVYHESEGEFGTYYGFKVQKAN</sequence>
<evidence type="ECO:0000313" key="2">
    <source>
        <dbReference type="EMBL" id="ADI30657.1"/>
    </source>
</evidence>
<keyword evidence="1" id="KW-0732">Signal</keyword>
<dbReference type="EMBL" id="CP002056">
    <property type="protein sequence ID" value="ADI30657.1"/>
    <property type="molecule type" value="Genomic_DNA"/>
</dbReference>
<accession>D7DLW3</accession>
<name>D7DLW3_METV0</name>
<proteinExistence type="predicted"/>
<dbReference type="SUPFAM" id="SSF50969">
    <property type="entry name" value="YVTN repeat-like/Quinoprotein amine dehydrogenase"/>
    <property type="match status" value="1"/>
</dbReference>
<dbReference type="eggNOG" id="COG3391">
    <property type="taxonomic scope" value="Bacteria"/>
</dbReference>
<dbReference type="KEGG" id="meh:M301_2292"/>
<evidence type="ECO:0000313" key="3">
    <source>
        <dbReference type="Proteomes" id="UP000000383"/>
    </source>
</evidence>
<reference evidence="3" key="1">
    <citation type="submission" date="2010-05" db="EMBL/GenBank/DDBJ databases">
        <title>Complete sequence of Methylotenera sp. 301.</title>
        <authorList>
            <person name="Lucas S."/>
            <person name="Copeland A."/>
            <person name="Lapidus A."/>
            <person name="Cheng J.-F."/>
            <person name="Bruce D."/>
            <person name="Goodwin L."/>
            <person name="Pitluck S."/>
            <person name="Clum A."/>
            <person name="Land M."/>
            <person name="Hauser L."/>
            <person name="Kyrpides N."/>
            <person name="Ivanova N."/>
            <person name="Chistoservova L."/>
            <person name="Kalyuzhnaya M."/>
            <person name="Woyke T."/>
        </authorList>
    </citation>
    <scope>NUCLEOTIDE SEQUENCE [LARGE SCALE GENOMIC DNA]</scope>
    <source>
        <strain evidence="3">301</strain>
    </source>
</reference>
<dbReference type="HOGENOM" id="CLU_882263_0_0_4"/>
<feature type="signal peptide" evidence="1">
    <location>
        <begin position="1"/>
        <end position="22"/>
    </location>
</feature>
<gene>
    <name evidence="2" type="ordered locus">M301_2292</name>
</gene>
<keyword evidence="3" id="KW-1185">Reference proteome</keyword>
<dbReference type="AlphaFoldDB" id="D7DLW3"/>
<dbReference type="Proteomes" id="UP000000383">
    <property type="component" value="Chromosome"/>
</dbReference>